<feature type="transmembrane region" description="Helical" evidence="9">
    <location>
        <begin position="136"/>
        <end position="157"/>
    </location>
</feature>
<dbReference type="Pfam" id="PF17064">
    <property type="entry name" value="QVR"/>
    <property type="match status" value="1"/>
</dbReference>
<keyword evidence="3 9" id="KW-0812">Transmembrane</keyword>
<feature type="chain" id="PRO_5043897878" description="Protein sleepless" evidence="10">
    <location>
        <begin position="22"/>
        <end position="160"/>
    </location>
</feature>
<dbReference type="AlphaFoldDB" id="A0AAV1K4L9"/>
<keyword evidence="5 9" id="KW-1133">Transmembrane helix</keyword>
<reference evidence="11 12" key="1">
    <citation type="submission" date="2023-11" db="EMBL/GenBank/DDBJ databases">
        <authorList>
            <person name="Okamura Y."/>
        </authorList>
    </citation>
    <scope>NUCLEOTIDE SEQUENCE [LARGE SCALE GENOMIC DNA]</scope>
</reference>
<evidence type="ECO:0000256" key="5">
    <source>
        <dbReference type="ARBA" id="ARBA00022989"/>
    </source>
</evidence>
<organism evidence="11 12">
    <name type="scientific">Leptosia nina</name>
    <dbReference type="NCBI Taxonomy" id="320188"/>
    <lineage>
        <taxon>Eukaryota</taxon>
        <taxon>Metazoa</taxon>
        <taxon>Ecdysozoa</taxon>
        <taxon>Arthropoda</taxon>
        <taxon>Hexapoda</taxon>
        <taxon>Insecta</taxon>
        <taxon>Pterygota</taxon>
        <taxon>Neoptera</taxon>
        <taxon>Endopterygota</taxon>
        <taxon>Lepidoptera</taxon>
        <taxon>Glossata</taxon>
        <taxon>Ditrysia</taxon>
        <taxon>Papilionoidea</taxon>
        <taxon>Pieridae</taxon>
        <taxon>Pierinae</taxon>
        <taxon>Leptosia</taxon>
    </lineage>
</organism>
<evidence type="ECO:0000256" key="7">
    <source>
        <dbReference type="ARBA" id="ARBA00023180"/>
    </source>
</evidence>
<proteinExistence type="predicted"/>
<keyword evidence="8" id="KW-0449">Lipoprotein</keyword>
<dbReference type="Proteomes" id="UP001497472">
    <property type="component" value="Unassembled WGS sequence"/>
</dbReference>
<dbReference type="GO" id="GO:0032222">
    <property type="term" value="P:regulation of synaptic transmission, cholinergic"/>
    <property type="evidence" value="ECO:0007669"/>
    <property type="project" value="InterPro"/>
</dbReference>
<sequence length="160" mass="17329">MGRCVVFTLAALLALVEIGSCMECFQCNSQSDPTCQDPFGGRTIVECRTQDSINYNRAYLSSVLPRELIEGVTGAPRYCHKFVFQNGATVRTCLDANPTDLDQTCRLLENAARLAPNDATKQIKHCSVCDKDRCNGAGSIAASAPLAIIAVIAAYLYTKQ</sequence>
<dbReference type="PANTHER" id="PTHR33562">
    <property type="entry name" value="ATILLA, ISOFORM B-RELATED-RELATED"/>
    <property type="match status" value="1"/>
</dbReference>
<name>A0AAV1K4L9_9NEOP</name>
<evidence type="ECO:0008006" key="13">
    <source>
        <dbReference type="Google" id="ProtNLM"/>
    </source>
</evidence>
<dbReference type="GO" id="GO:0030431">
    <property type="term" value="P:sleep"/>
    <property type="evidence" value="ECO:0007669"/>
    <property type="project" value="InterPro"/>
</dbReference>
<accession>A0AAV1K4L9</accession>
<keyword evidence="4 10" id="KW-0732">Signal</keyword>
<keyword evidence="7" id="KW-0325">Glycoprotein</keyword>
<keyword evidence="2" id="KW-0336">GPI-anchor</keyword>
<dbReference type="InterPro" id="IPR050975">
    <property type="entry name" value="Sleep_regulator"/>
</dbReference>
<evidence type="ECO:0000256" key="3">
    <source>
        <dbReference type="ARBA" id="ARBA00022692"/>
    </source>
</evidence>
<dbReference type="GO" id="GO:0098552">
    <property type="term" value="C:side of membrane"/>
    <property type="evidence" value="ECO:0007669"/>
    <property type="project" value="UniProtKB-KW"/>
</dbReference>
<comment type="caution">
    <text evidence="11">The sequence shown here is derived from an EMBL/GenBank/DDBJ whole genome shotgun (WGS) entry which is preliminary data.</text>
</comment>
<evidence type="ECO:0000256" key="4">
    <source>
        <dbReference type="ARBA" id="ARBA00022729"/>
    </source>
</evidence>
<dbReference type="EMBL" id="CAVLEF010000280">
    <property type="protein sequence ID" value="CAK1555838.1"/>
    <property type="molecule type" value="Genomic_DNA"/>
</dbReference>
<feature type="signal peptide" evidence="10">
    <location>
        <begin position="1"/>
        <end position="21"/>
    </location>
</feature>
<keyword evidence="6 9" id="KW-0472">Membrane</keyword>
<dbReference type="InterPro" id="IPR031424">
    <property type="entry name" value="QVR-like"/>
</dbReference>
<keyword evidence="12" id="KW-1185">Reference proteome</keyword>
<evidence type="ECO:0000256" key="8">
    <source>
        <dbReference type="ARBA" id="ARBA00023288"/>
    </source>
</evidence>
<evidence type="ECO:0000256" key="2">
    <source>
        <dbReference type="ARBA" id="ARBA00022622"/>
    </source>
</evidence>
<evidence type="ECO:0000313" key="11">
    <source>
        <dbReference type="EMBL" id="CAK1555838.1"/>
    </source>
</evidence>
<protein>
    <recommendedName>
        <fullName evidence="13">Protein sleepless</fullName>
    </recommendedName>
</protein>
<evidence type="ECO:0000256" key="1">
    <source>
        <dbReference type="ARBA" id="ARBA00004589"/>
    </source>
</evidence>
<comment type="subcellular location">
    <subcellularLocation>
        <location evidence="1">Membrane</location>
        <topology evidence="1">Lipid-anchor</topology>
        <topology evidence="1">GPI-anchor</topology>
    </subcellularLocation>
</comment>
<evidence type="ECO:0000256" key="9">
    <source>
        <dbReference type="SAM" id="Phobius"/>
    </source>
</evidence>
<evidence type="ECO:0000313" key="12">
    <source>
        <dbReference type="Proteomes" id="UP001497472"/>
    </source>
</evidence>
<evidence type="ECO:0000256" key="10">
    <source>
        <dbReference type="SAM" id="SignalP"/>
    </source>
</evidence>
<gene>
    <name evidence="11" type="ORF">LNINA_LOCUS14625</name>
</gene>
<evidence type="ECO:0000256" key="6">
    <source>
        <dbReference type="ARBA" id="ARBA00023136"/>
    </source>
</evidence>